<name>A0A832CZ69_9CREN</name>
<evidence type="ECO:0000256" key="1">
    <source>
        <dbReference type="SAM" id="Phobius"/>
    </source>
</evidence>
<protein>
    <recommendedName>
        <fullName evidence="3">PEGA domain-containing protein</fullName>
    </recommendedName>
</protein>
<feature type="transmembrane region" description="Helical" evidence="1">
    <location>
        <begin position="1189"/>
        <end position="1209"/>
    </location>
</feature>
<accession>A0A832CZ69</accession>
<sequence>MNSQGKASLMRRKIYVISLTFLSIILAISTVPSIAYTQFVGPSDRVYGYYIDLSAIGVTPMYAKTIDRSRVVVVGSIGGVYGAATIDISNPYVNPIVEDLYPITGMPTCMATDGFPITRIAVGSDKGEILVLRIDRGRITKHTYIVLGADFYVDKIYLVRDVLGNVRILALVVEDRWRGYPCMNCHVYILDEEAQGILRIGPRVGNATWWGKTFEGKYIQDITPLTIYNTGGFYYDASNVIIAHIPQLITLSLNITYINATTGELKALPNTLVEVRLLVKELGMVTVYGVNANPSGVALIPVPLEKYKTIVVNLTIRDIRGVMLWNYSYTLDPKQLEQILAFTNEIPLPPAILPTANVDTRSAEKLYGIPAFLNMRLELFDFASAPRMYVYKGSADFTLSPYITDLQFIKGGAEARAKLVYYNPSPGLVTLTTVTYGTGITRVNQVDDYVGNARIVDSSTYNDGSYIFVGLGDGRIRVYLAEGQSYSLKYIYPMGSSLLGIISIPGVGGYTYVAISYGGIQVLSVEPYPIPIYRVLTQLYLSIPGYVHGDALADLSTIILASSSSLIVVKNSNIAVSNRATLFLSDFIARDVELVVNLPGNEKIDGTIVKFRYPNGVVEYSLVNTTLRLKNIIPDMVYSIDIIPAKPYIYSSSITFTLSGNALKILRITNASSVTEAICCKLSVNMVYKEYEVMLSIYDESTSSKLIAPIDIYIDGKLVESTSTMNYYRFLLLYGEHRISVTPSRGYEGAYKPYNTTILVQDRTEVSITLERMRYNVKIKVVDELTKNLPLASVQVQIADTIYIAEPNRYELNVTLPYGNYTVRLRPLEGVYEASDFTVSIPRITSYTFTLTRVRYRVELIPRDPYSITLIAPIDVYINGTLIKTNTTDPFLNVTLPYGWWLIRVAPVKGFEKIYSETELALHVNTNLRHEIEIRRIMYSITLNVVDIFGKIVSPVDINIKGPITFSQTIEPPGKPLYLVLPYGEYDVDIVPYNTSIYLPYNMKLLADSPRSITLTIQRVKYKLGVNVYDRFGLIGRFELRINGTTIANNVGRYSEAEIPYGTYTVQLTPMYGFDTIYQSSRLVTISITSNVNITIPVERRVYNLKVVVMEGTTPVGNAIVDVYNEDINILVTSLPTDPNTGDITTKLPYGNYRLIVKHPQYKDAVLIISVTGDTNQVMFLEPTVTTLILRYLPIIGVLVGASLAVYIITKIRAIMAKRLVEEEMF</sequence>
<evidence type="ECO:0008006" key="3">
    <source>
        <dbReference type="Google" id="ProtNLM"/>
    </source>
</evidence>
<keyword evidence="1" id="KW-0472">Membrane</keyword>
<reference evidence="2" key="1">
    <citation type="journal article" date="2020" name="mSystems">
        <title>Genome- and Community-Level Interaction Insights into Carbon Utilization and Element Cycling Functions of Hydrothermarchaeota in Hydrothermal Sediment.</title>
        <authorList>
            <person name="Zhou Z."/>
            <person name="Liu Y."/>
            <person name="Xu W."/>
            <person name="Pan J."/>
            <person name="Luo Z.H."/>
            <person name="Li M."/>
        </authorList>
    </citation>
    <scope>NUCLEOTIDE SEQUENCE</scope>
    <source>
        <strain evidence="2">SpSt-667</strain>
    </source>
</reference>
<dbReference type="AlphaFoldDB" id="A0A832CZ69"/>
<keyword evidence="1" id="KW-1133">Transmembrane helix</keyword>
<proteinExistence type="predicted"/>
<gene>
    <name evidence="2" type="ORF">ENU41_03885</name>
</gene>
<dbReference type="SUPFAM" id="SSF50998">
    <property type="entry name" value="Quinoprotein alcohol dehydrogenase-like"/>
    <property type="match status" value="1"/>
</dbReference>
<dbReference type="EMBL" id="DTCK01000021">
    <property type="protein sequence ID" value="HGQ35802.1"/>
    <property type="molecule type" value="Genomic_DNA"/>
</dbReference>
<keyword evidence="1" id="KW-0812">Transmembrane</keyword>
<evidence type="ECO:0000313" key="2">
    <source>
        <dbReference type="EMBL" id="HGQ35802.1"/>
    </source>
</evidence>
<organism evidence="2">
    <name type="scientific">Ignisphaera aggregans</name>
    <dbReference type="NCBI Taxonomy" id="334771"/>
    <lineage>
        <taxon>Archaea</taxon>
        <taxon>Thermoproteota</taxon>
        <taxon>Thermoprotei</taxon>
        <taxon>Desulfurococcales</taxon>
        <taxon>Desulfurococcaceae</taxon>
        <taxon>Ignisphaera</taxon>
    </lineage>
</organism>
<comment type="caution">
    <text evidence="2">The sequence shown here is derived from an EMBL/GenBank/DDBJ whole genome shotgun (WGS) entry which is preliminary data.</text>
</comment>
<dbReference type="InterPro" id="IPR011047">
    <property type="entry name" value="Quinoprotein_ADH-like_sf"/>
</dbReference>